<dbReference type="SMART" id="SM00064">
    <property type="entry name" value="FYVE"/>
    <property type="match status" value="1"/>
</dbReference>
<dbReference type="Gene3D" id="3.30.40.10">
    <property type="entry name" value="Zinc/RING finger domain, C3HC4 (zinc finger)"/>
    <property type="match status" value="1"/>
</dbReference>
<dbReference type="Gene3D" id="2.40.160.110">
    <property type="match status" value="2"/>
</dbReference>
<keyword evidence="7" id="KW-0967">Endosome</keyword>
<dbReference type="PROSITE" id="PS00678">
    <property type="entry name" value="WD_REPEATS_1"/>
    <property type="match status" value="1"/>
</dbReference>
<evidence type="ECO:0000256" key="14">
    <source>
        <dbReference type="PROSITE-ProRule" id="PRU00221"/>
    </source>
</evidence>
<evidence type="ECO:0000256" key="3">
    <source>
        <dbReference type="ARBA" id="ARBA00022692"/>
    </source>
</evidence>
<keyword evidence="9" id="KW-0862">Zinc</keyword>
<evidence type="ECO:0000256" key="2">
    <source>
        <dbReference type="ARBA" id="ARBA00022574"/>
    </source>
</evidence>
<dbReference type="SUPFAM" id="SSF50978">
    <property type="entry name" value="WD40 repeat-like"/>
    <property type="match status" value="1"/>
</dbReference>
<dbReference type="FunFam" id="3.30.40.10:FF:000105">
    <property type="entry name" value="WD repeat and FYVE domain-containing protein 2"/>
    <property type="match status" value="1"/>
</dbReference>
<dbReference type="Pfam" id="PF01299">
    <property type="entry name" value="Lamp2-like_luminal"/>
    <property type="match status" value="1"/>
</dbReference>
<dbReference type="CDD" id="cd15718">
    <property type="entry name" value="FYVE_WDFY1_like"/>
    <property type="match status" value="1"/>
</dbReference>
<dbReference type="InterPro" id="IPR042234">
    <property type="entry name" value="WDFY1/WDFY2"/>
</dbReference>
<evidence type="ECO:0000256" key="6">
    <source>
        <dbReference type="ARBA" id="ARBA00022737"/>
    </source>
</evidence>
<dbReference type="InterPro" id="IPR001680">
    <property type="entry name" value="WD40_rpt"/>
</dbReference>
<keyword evidence="5" id="KW-0732">Signal</keyword>
<keyword evidence="2 14" id="KW-0853">WD repeat</keyword>
<feature type="repeat" description="WD" evidence="14">
    <location>
        <begin position="23"/>
        <end position="54"/>
    </location>
</feature>
<evidence type="ECO:0000256" key="13">
    <source>
        <dbReference type="PROSITE-ProRule" id="PRU00091"/>
    </source>
</evidence>
<keyword evidence="11 15" id="KW-0472">Membrane</keyword>
<dbReference type="PROSITE" id="PS50082">
    <property type="entry name" value="WD_REPEATS_2"/>
    <property type="match status" value="3"/>
</dbReference>
<dbReference type="InterPro" id="IPR011011">
    <property type="entry name" value="Znf_FYVE_PHD"/>
</dbReference>
<evidence type="ECO:0000256" key="11">
    <source>
        <dbReference type="ARBA" id="ARBA00023136"/>
    </source>
</evidence>
<dbReference type="Pfam" id="PF00400">
    <property type="entry name" value="WD40"/>
    <property type="match status" value="3"/>
</dbReference>
<dbReference type="Pfam" id="PF01363">
    <property type="entry name" value="FYVE"/>
    <property type="match status" value="1"/>
</dbReference>
<dbReference type="Gene3D" id="2.130.10.10">
    <property type="entry name" value="YVTN repeat-like/Quinoprotein amine dehydrogenase"/>
    <property type="match status" value="2"/>
</dbReference>
<dbReference type="InterPro" id="IPR015943">
    <property type="entry name" value="WD40/YVTN_repeat-like_dom_sf"/>
</dbReference>
<dbReference type="SMART" id="SM00320">
    <property type="entry name" value="WD40"/>
    <property type="match status" value="6"/>
</dbReference>
<feature type="repeat" description="WD" evidence="14">
    <location>
        <begin position="198"/>
        <end position="239"/>
    </location>
</feature>
<evidence type="ECO:0000256" key="9">
    <source>
        <dbReference type="ARBA" id="ARBA00022833"/>
    </source>
</evidence>
<dbReference type="PROSITE" id="PS50294">
    <property type="entry name" value="WD_REPEATS_REGION"/>
    <property type="match status" value="2"/>
</dbReference>
<evidence type="ECO:0000256" key="10">
    <source>
        <dbReference type="ARBA" id="ARBA00022989"/>
    </source>
</evidence>
<evidence type="ECO:0000256" key="5">
    <source>
        <dbReference type="ARBA" id="ARBA00022729"/>
    </source>
</evidence>
<dbReference type="InterPro" id="IPR019775">
    <property type="entry name" value="WD40_repeat_CS"/>
</dbReference>
<dbReference type="EMBL" id="JH817099">
    <property type="protein sequence ID" value="EKC42933.1"/>
    <property type="molecule type" value="Genomic_DNA"/>
</dbReference>
<accession>K1RB22</accession>
<name>K1RB22_MAGGI</name>
<evidence type="ECO:0000313" key="16">
    <source>
        <dbReference type="EMBL" id="EKC42933.1"/>
    </source>
</evidence>
<dbReference type="InterPro" id="IPR000306">
    <property type="entry name" value="Znf_FYVE"/>
</dbReference>
<proteinExistence type="inferred from homology"/>
<dbReference type="InterPro" id="IPR017455">
    <property type="entry name" value="Znf_FYVE-rel"/>
</dbReference>
<dbReference type="PANTHER" id="PTHR46189">
    <property type="entry name" value="LD41958P"/>
    <property type="match status" value="1"/>
</dbReference>
<dbReference type="PROSITE" id="PS50178">
    <property type="entry name" value="ZF_FYVE"/>
    <property type="match status" value="1"/>
</dbReference>
<dbReference type="SUPFAM" id="SSF57903">
    <property type="entry name" value="FYVE/PHD zinc finger"/>
    <property type="match status" value="1"/>
</dbReference>
<evidence type="ECO:0000256" key="8">
    <source>
        <dbReference type="ARBA" id="ARBA00022771"/>
    </source>
</evidence>
<reference evidence="16" key="1">
    <citation type="journal article" date="2012" name="Nature">
        <title>The oyster genome reveals stress adaptation and complexity of shell formation.</title>
        <authorList>
            <person name="Zhang G."/>
            <person name="Fang X."/>
            <person name="Guo X."/>
            <person name="Li L."/>
            <person name="Luo R."/>
            <person name="Xu F."/>
            <person name="Yang P."/>
            <person name="Zhang L."/>
            <person name="Wang X."/>
            <person name="Qi H."/>
            <person name="Xiong Z."/>
            <person name="Que H."/>
            <person name="Xie Y."/>
            <person name="Holland P.W."/>
            <person name="Paps J."/>
            <person name="Zhu Y."/>
            <person name="Wu F."/>
            <person name="Chen Y."/>
            <person name="Wang J."/>
            <person name="Peng C."/>
            <person name="Meng J."/>
            <person name="Yang L."/>
            <person name="Liu J."/>
            <person name="Wen B."/>
            <person name="Zhang N."/>
            <person name="Huang Z."/>
            <person name="Zhu Q."/>
            <person name="Feng Y."/>
            <person name="Mount A."/>
            <person name="Hedgecock D."/>
            <person name="Xu Z."/>
            <person name="Liu Y."/>
            <person name="Domazet-Loso T."/>
            <person name="Du Y."/>
            <person name="Sun X."/>
            <person name="Zhang S."/>
            <person name="Liu B."/>
            <person name="Cheng P."/>
            <person name="Jiang X."/>
            <person name="Li J."/>
            <person name="Fan D."/>
            <person name="Wang W."/>
            <person name="Fu W."/>
            <person name="Wang T."/>
            <person name="Wang B."/>
            <person name="Zhang J."/>
            <person name="Peng Z."/>
            <person name="Li Y."/>
            <person name="Li N."/>
            <person name="Wang J."/>
            <person name="Chen M."/>
            <person name="He Y."/>
            <person name="Tan F."/>
            <person name="Song X."/>
            <person name="Zheng Q."/>
            <person name="Huang R."/>
            <person name="Yang H."/>
            <person name="Du X."/>
            <person name="Chen L."/>
            <person name="Yang M."/>
            <person name="Gaffney P.M."/>
            <person name="Wang S."/>
            <person name="Luo L."/>
            <person name="She Z."/>
            <person name="Ming Y."/>
            <person name="Huang W."/>
            <person name="Zhang S."/>
            <person name="Huang B."/>
            <person name="Zhang Y."/>
            <person name="Qu T."/>
            <person name="Ni P."/>
            <person name="Miao G."/>
            <person name="Wang J."/>
            <person name="Wang Q."/>
            <person name="Steinberg C.E."/>
            <person name="Wang H."/>
            <person name="Li N."/>
            <person name="Qian L."/>
            <person name="Zhang G."/>
            <person name="Li Y."/>
            <person name="Yang H."/>
            <person name="Liu X."/>
            <person name="Wang J."/>
            <person name="Yin Y."/>
            <person name="Wang J."/>
        </authorList>
    </citation>
    <scope>NUCLEOTIDE SEQUENCE [LARGE SCALE GENOMIC DNA]</scope>
    <source>
        <strain evidence="16">05x7-T-G4-1.051#20</strain>
    </source>
</reference>
<evidence type="ECO:0000256" key="1">
    <source>
        <dbReference type="ARBA" id="ARBA00004530"/>
    </source>
</evidence>
<dbReference type="PROSITE" id="PS51407">
    <property type="entry name" value="LAMP_3"/>
    <property type="match status" value="1"/>
</dbReference>
<evidence type="ECO:0000256" key="15">
    <source>
        <dbReference type="PROSITE-ProRule" id="PRU00740"/>
    </source>
</evidence>
<keyword evidence="3 15" id="KW-0812">Transmembrane</keyword>
<dbReference type="InterPro" id="IPR013083">
    <property type="entry name" value="Znf_RING/FYVE/PHD"/>
</dbReference>
<gene>
    <name evidence="16" type="ORF">CGI_10028911</name>
</gene>
<dbReference type="InParanoid" id="K1RB22"/>
<comment type="similarity">
    <text evidence="15">Belongs to the LAMP family.</text>
</comment>
<organism evidence="16">
    <name type="scientific">Magallana gigas</name>
    <name type="common">Pacific oyster</name>
    <name type="synonym">Crassostrea gigas</name>
    <dbReference type="NCBI Taxonomy" id="29159"/>
    <lineage>
        <taxon>Eukaryota</taxon>
        <taxon>Metazoa</taxon>
        <taxon>Spiralia</taxon>
        <taxon>Lophotrochozoa</taxon>
        <taxon>Mollusca</taxon>
        <taxon>Bivalvia</taxon>
        <taxon>Autobranchia</taxon>
        <taxon>Pteriomorphia</taxon>
        <taxon>Ostreida</taxon>
        <taxon>Ostreoidea</taxon>
        <taxon>Ostreidae</taxon>
        <taxon>Magallana</taxon>
    </lineage>
</organism>
<sequence>MAAEIKSGPKQGNVRKPDLFSKLEGFNDDVNMAVFIPREDGVITVSDDKTLRVWLKRDTGQYWPSICHTLPSQAASLAYNEETRRTFIGLDNGTISEFNLAEDFNRMSQTRDYLAHQGRVTSLKFSLNCEWVLSCARDKYFQWHCSETGRRLGGYQASAWCLCLEFDEQSKYVFVGDYSGQISVLRISNTEFSLITTLKGHSGSVRSLSWDAERSLLFSGSYDESVIVWDIGSKKGTAFELQGHHDKVQALAYASGSKQLLSGSDEAILGIWNMDVKRIETPNWEESDLCQKCSSPFFWNFRRMWEEKTLGIRQHHCRKCGKAVCNKCSAKKSTIPPLGYEYEVRVCDDCFSTITDEEKAPLATFHDVKHQVIYMNLDQTRKRLLTVGRDRVVKIFIPANHGYMTYDRYFISSPCSHVEGGLHPATAITNFQFPSGIPCIIFDTSLQISVIGVFKSGPEAKQIELDKKAVIMNSSYCDDGNSSSIDFFLEGGVGLTVQFLKLNDSVKMMPSISFVPGIIFNATSDTNNVILHSTMGKLLPPANVSYSCYTGDTPIVMTNGSSANISYHGIISLTQLRVQAFDIKNGDLSPGESCDITPITSVAPPIKPVTPTPGNPPVQTYSVKSGNTDCIVLQAGIEFNIPYTSNGARLTKTIGVPNNTRVVGMCGGGVATTQSLSLMFYGDWILNFIFSHALSDSSPRRPLLLDGTMYGIKEISLEYNISSYLFPDADAKDEKLLSKIVYKTPEYPTSVGTSYRCQPPTIVDVQGITTRMTSFQYLAFANQTTPSFDPKTVTDCPAITPFATDDDDHTGTIVGVVIAVFFILMVLVGIYIYRRRGKVSYEQVY</sequence>
<keyword evidence="10" id="KW-1133">Transmembrane helix</keyword>
<dbReference type="PANTHER" id="PTHR46189:SF1">
    <property type="entry name" value="LD41958P"/>
    <property type="match status" value="1"/>
</dbReference>
<dbReference type="AlphaFoldDB" id="K1RB22"/>
<dbReference type="GO" id="GO:0005769">
    <property type="term" value="C:early endosome"/>
    <property type="evidence" value="ECO:0007669"/>
    <property type="project" value="TreeGrafter"/>
</dbReference>
<dbReference type="HOGENOM" id="CLU_337159_0_0_1"/>
<dbReference type="InterPro" id="IPR002000">
    <property type="entry name" value="Lysosome-assoc_membr_glycop"/>
</dbReference>
<comment type="subcellular location">
    <subcellularLocation>
        <location evidence="1">Endosome membrane</location>
        <topology evidence="1">Single-pass type I membrane protein</topology>
    </subcellularLocation>
    <subcellularLocation>
        <location evidence="15">Membrane</location>
        <topology evidence="15">Single-pass type I membrane protein</topology>
    </subcellularLocation>
</comment>
<dbReference type="InterPro" id="IPR048528">
    <property type="entry name" value="Lamp2-like_luminal"/>
</dbReference>
<comment type="caution">
    <text evidence="15">Lacks conserved residue(s) required for the propagation of feature annotation.</text>
</comment>
<protein>
    <submittedName>
        <fullName evidence="16">WD repeat and FYVE domain-containing protein 2</fullName>
    </submittedName>
</protein>
<evidence type="ECO:0000256" key="12">
    <source>
        <dbReference type="ARBA" id="ARBA00023180"/>
    </source>
</evidence>
<dbReference type="InterPro" id="IPR036322">
    <property type="entry name" value="WD40_repeat_dom_sf"/>
</dbReference>
<feature type="repeat" description="WD" evidence="14">
    <location>
        <begin position="241"/>
        <end position="275"/>
    </location>
</feature>
<keyword evidence="4" id="KW-0479">Metal-binding</keyword>
<keyword evidence="12" id="KW-0325">Glycoprotein</keyword>
<keyword evidence="6" id="KW-0677">Repeat</keyword>
<dbReference type="GO" id="GO:0010008">
    <property type="term" value="C:endosome membrane"/>
    <property type="evidence" value="ECO:0007669"/>
    <property type="project" value="UniProtKB-SubCell"/>
</dbReference>
<keyword evidence="8 13" id="KW-0863">Zinc-finger</keyword>
<evidence type="ECO:0000256" key="4">
    <source>
        <dbReference type="ARBA" id="ARBA00022723"/>
    </source>
</evidence>
<dbReference type="GO" id="GO:0008270">
    <property type="term" value="F:zinc ion binding"/>
    <property type="evidence" value="ECO:0007669"/>
    <property type="project" value="UniProtKB-KW"/>
</dbReference>
<evidence type="ECO:0000256" key="7">
    <source>
        <dbReference type="ARBA" id="ARBA00022753"/>
    </source>
</evidence>